<feature type="region of interest" description="Disordered" evidence="1">
    <location>
        <begin position="78"/>
        <end position="116"/>
    </location>
</feature>
<keyword evidence="3" id="KW-1185">Reference proteome</keyword>
<dbReference type="Proteomes" id="UP001158576">
    <property type="component" value="Chromosome XSR"/>
</dbReference>
<feature type="region of interest" description="Disordered" evidence="1">
    <location>
        <begin position="171"/>
        <end position="203"/>
    </location>
</feature>
<evidence type="ECO:0000313" key="3">
    <source>
        <dbReference type="Proteomes" id="UP001158576"/>
    </source>
</evidence>
<reference evidence="2 3" key="1">
    <citation type="submission" date="2021-04" db="EMBL/GenBank/DDBJ databases">
        <authorList>
            <person name="Bliznina A."/>
        </authorList>
    </citation>
    <scope>NUCLEOTIDE SEQUENCE [LARGE SCALE GENOMIC DNA]</scope>
</reference>
<feature type="region of interest" description="Disordered" evidence="1">
    <location>
        <begin position="1"/>
        <end position="46"/>
    </location>
</feature>
<accession>A0ABN7SAL6</accession>
<sequence length="252" mass="27590">MSGPVRSVLRQSASLEHDYSGSHHGRDRRNSVRFNLGNGECQPVHPAHLQNLQSPQGLQQNATPQQQHLQSANLNPQAVTNATNHPGGYQGGYHGQGLPPLPAYPPSANQSPPQVMSPSQFAMQLAQAPNPPQQQFVYQTSQQPAVLSPTTMSSTGPQVMFNYSVPAPYLTQPSAQQPSNNSPILVKSPTPLSPNSSSKFAPLSIKNTDDPKWHKWVELINQYWNEMATLDEQSRFQMICNLSILAAAPEKE</sequence>
<evidence type="ECO:0000313" key="2">
    <source>
        <dbReference type="EMBL" id="CAG5096650.1"/>
    </source>
</evidence>
<name>A0ABN7SAL6_OIKDI</name>
<evidence type="ECO:0000256" key="1">
    <source>
        <dbReference type="SAM" id="MobiDB-lite"/>
    </source>
</evidence>
<feature type="compositionally biased region" description="Polar residues" evidence="1">
    <location>
        <begin position="171"/>
        <end position="183"/>
    </location>
</feature>
<protein>
    <submittedName>
        <fullName evidence="2">Oidioi.mRNA.OKI2018_I69.XSR.g14719.t1.cds</fullName>
    </submittedName>
</protein>
<gene>
    <name evidence="2" type="ORF">OKIOD_LOCUS6277</name>
</gene>
<organism evidence="2 3">
    <name type="scientific">Oikopleura dioica</name>
    <name type="common">Tunicate</name>
    <dbReference type="NCBI Taxonomy" id="34765"/>
    <lineage>
        <taxon>Eukaryota</taxon>
        <taxon>Metazoa</taxon>
        <taxon>Chordata</taxon>
        <taxon>Tunicata</taxon>
        <taxon>Appendicularia</taxon>
        <taxon>Copelata</taxon>
        <taxon>Oikopleuridae</taxon>
        <taxon>Oikopleura</taxon>
    </lineage>
</organism>
<proteinExistence type="predicted"/>
<feature type="compositionally biased region" description="Polar residues" evidence="1">
    <location>
        <begin position="107"/>
        <end position="116"/>
    </location>
</feature>
<dbReference type="EMBL" id="OU015569">
    <property type="protein sequence ID" value="CAG5096650.1"/>
    <property type="molecule type" value="Genomic_DNA"/>
</dbReference>